<dbReference type="Gene3D" id="1.10.472.130">
    <property type="match status" value="1"/>
</dbReference>
<feature type="domain" description="AAA+ ATPase" evidence="14">
    <location>
        <begin position="2436"/>
        <end position="2588"/>
    </location>
</feature>
<dbReference type="GO" id="GO:0007018">
    <property type="term" value="P:microtubule-based movement"/>
    <property type="evidence" value="ECO:0007669"/>
    <property type="project" value="InterPro"/>
</dbReference>
<dbReference type="Gene3D" id="3.40.50.300">
    <property type="entry name" value="P-loop containing nucleotide triphosphate hydrolases"/>
    <property type="match status" value="3"/>
</dbReference>
<evidence type="ECO:0000256" key="1">
    <source>
        <dbReference type="ARBA" id="ARBA00004245"/>
    </source>
</evidence>
<feature type="domain" description="AAA+ ATPase" evidence="14">
    <location>
        <begin position="2775"/>
        <end position="2936"/>
    </location>
</feature>
<keyword evidence="12" id="KW-0206">Cytoskeleton</keyword>
<reference evidence="15 16" key="1">
    <citation type="submission" date="2023-03" db="EMBL/GenBank/DDBJ databases">
        <title>Mating type loci evolution in Malassezia.</title>
        <authorList>
            <person name="Coelho M.A."/>
        </authorList>
    </citation>
    <scope>NUCLEOTIDE SEQUENCE [LARGE SCALE GENOMIC DNA]</scope>
    <source>
        <strain evidence="15 16">CBS 13387</strain>
    </source>
</reference>
<evidence type="ECO:0000256" key="6">
    <source>
        <dbReference type="ARBA" id="ARBA00022701"/>
    </source>
</evidence>
<dbReference type="FunFam" id="1.20.140.100:FF:000002">
    <property type="entry name" value="Cytoplasmic dynein heavy chain 1"/>
    <property type="match status" value="1"/>
</dbReference>
<dbReference type="PANTHER" id="PTHR46532">
    <property type="entry name" value="MALE FERTILITY FACTOR KL5"/>
    <property type="match status" value="1"/>
</dbReference>
<dbReference type="SUPFAM" id="SSF52540">
    <property type="entry name" value="P-loop containing nucleoside triphosphate hydrolases"/>
    <property type="match status" value="4"/>
</dbReference>
<dbReference type="Pfam" id="PF12775">
    <property type="entry name" value="AAA_7"/>
    <property type="match status" value="1"/>
</dbReference>
<dbReference type="Gene3D" id="1.10.287.2620">
    <property type="match status" value="1"/>
</dbReference>
<dbReference type="Pfam" id="PF08393">
    <property type="entry name" value="DHC_N2"/>
    <property type="match status" value="1"/>
</dbReference>
<keyword evidence="11" id="KW-0505">Motor protein</keyword>
<dbReference type="GO" id="GO:0005874">
    <property type="term" value="C:microtubule"/>
    <property type="evidence" value="ECO:0007669"/>
    <property type="project" value="UniProtKB-KW"/>
</dbReference>
<evidence type="ECO:0000256" key="4">
    <source>
        <dbReference type="ARBA" id="ARBA00022197"/>
    </source>
</evidence>
<dbReference type="Gene3D" id="1.10.8.710">
    <property type="match status" value="1"/>
</dbReference>
<dbReference type="Pfam" id="PF12780">
    <property type="entry name" value="AAA_8"/>
    <property type="match status" value="1"/>
</dbReference>
<feature type="domain" description="AAA+ ATPase" evidence="14">
    <location>
        <begin position="1804"/>
        <end position="1939"/>
    </location>
</feature>
<comment type="subcellular location">
    <subcellularLocation>
        <location evidence="1">Cytoplasm</location>
        <location evidence="1">Cytoskeleton</location>
    </subcellularLocation>
</comment>
<accession>A0AAJ6CMU1</accession>
<dbReference type="InterPro" id="IPR042222">
    <property type="entry name" value="Dynein_2_N"/>
</dbReference>
<dbReference type="InterPro" id="IPR043157">
    <property type="entry name" value="Dynein_AAA1S"/>
</dbReference>
<dbReference type="InterPro" id="IPR026983">
    <property type="entry name" value="DHC"/>
</dbReference>
<dbReference type="GO" id="GO:0051959">
    <property type="term" value="F:dynein light intermediate chain binding"/>
    <property type="evidence" value="ECO:0007669"/>
    <property type="project" value="InterPro"/>
</dbReference>
<dbReference type="Gene3D" id="1.20.920.30">
    <property type="match status" value="1"/>
</dbReference>
<sequence length="2942" mass="328832">MADWDVAPVRAYLEALLPVVLDAQADTVRASLADNESWVDVAASFVQDASETVVFVDQTDPDTCTRYALSKSPTWSQKRVSMLALVKRQAVLDLHAPLASQVRVVTLQAPRPEHASSEDVAQMLETPYETVEHVVHNVMAPWIDAYVAGHADETNTKDEEGKTGMPLIRRKLAELELSLRHAQQDVEIPRVALSIHPAIHAACERDARGIDAIQPPSLLEDDAFINQLHAEMNGWVRAVQTITKLDYNTAAGTTMQEINFWAAMEKALEDLERQLHAPEITLTLDVLTHAKRFHATVSFHADTGLKDCVEKVHGYNVLLKDLPIGELLAASSLDALAEAQRSVCTMINKKLRLSTYPVRRALAFVDALGRDVHQSLLRILSTEPLMEQDYETFAMTHAAVEAVLDDWDEQVKEFVYVARDLTRKRSEKFIPIKVAAPHSALRTRLAYLARLRRAHEELVGMVDVGAVSDTLDASTEQTVHEIRGAFAAFRGVDVLDVSEHGTAGLALAEKAYHERIAHVESRLIERLRLQIGQASSARERLRTLARFNKLFSRPRVRAAVQEYQAVLLQSVRGDLDALRARFQAGYRDSDAHLAAQLRNEPEIVGAVIWVDELERQLHLYMQRVQDALGEGWADHVEGQRLYEESQAFLPKLDTRPLVQAWAQDMSRRATLPSGAVLRVVRDREKDTLRLMANYDAHTLALANEAHALAMRGIVVPQALASLAQDAQRISPFAMAVDSALHTLDKIHAQMTVHPFVAGLLARTQLHVRGQLQRIWSCQWERFLDGLSLQDNPQAEIVDAFVRAVVQYETQAAHVAGRVDEQIETLLEQLHTCDYADETMRGVLDALQRLVDSLAQHNYVNVDAFVRGLQERLDRILHRRVEDALASFTASLDSMHADGDTPVVQVVLRAQTLQLEPPLDMARAHWFEAFGTCLDIVLLQPRLYVTQRTLELRERSVSTHRDLLRAIPPAALQAPLRRIQAALAEAHAYAMQWLELQLLWDAEPESAAPADDLEAWLQLMERVRETRTFVSAAPRRAFGLVHIDATPAQARVAARLDAWQAAFQTRWAEVVQAAMHEMHEHLARGRRELEPLSATHTSTSHVVTLITRTAAWKHEMRACEARVQLLAQSEHEWRAQRSPWPADWLYVEQLQGAWTTLEQLLAYKQTAIEAQHESLQVRMASETRAVQEQMDALRTAWTTERPTSGALPVAEALRVLGDFALRMAALERTHRMLADARDAFGLEALDASVLTEMAEEMQGLESVWKALAEIGSGLDELKATPWSHVQVRQVRQRLDSLLRDCRGLPTRMRSYEAYEAVHDELQFLVAHVKVLGDLRSDAFQTRHWRALHARLHAPRYIPSSHTLGSVWALDWRAHLPLIRAAIHDAQGEYALDVYLQQVREAWTGYALELVDYRHVCMLLRGWDALFLQANEHAGGLRAMAASPHYRVFEEEAQMWEERLARIQTVFDLWADVQRQWVYLHGIFAGAGSEAMMHILPVESARFQSISSEFLALLKKVLKAPYVLDVIAVPGIRASLERLAELLHRIQTALGEYLERERGRFPRFYFVGDDDLLEMLGHGRDIAHASRHLSKMFAGLATVHADGTLIRAVETTAGERVELITPVAVRDGMPVHEWLDALQNAIRTTLAHMLPSVLAALESLVCDVPSVTSWLESAPTQLLVLACQIHWARRVERAMSENCVSSVHASVRALLDVQSQVAIASPHVRMQAEQLMLLLTHHEAVTQSALTEYAWEQQLRHYMEEDGRVIVRLAHASFEYGFEILGLQERLVQTPLTTACFMTLTHALASRRGGAPFGPAGTGKTETVKALGAELGRFVLVFNCDSQFDLSAMRRLFVGLCRVGAWGCFDEFNRLDEHVLSSVSQQIQAIQHALASSTEADLGPRVPVQPSTGIFITMNPSYAGRSHLPDNLVKLFGRVAMTQPDAEHIVHVLLRVHGFATARTLARKMVLLFQLCTEQLSDAPHYDFGLRALKAVLVRAAHMQRGDDEATAIVQSVLETVPPRLVAADAPLLTELVSDVFPDVRPAPPALDALKAAVEAECGAQHLTAGGAWLDKVMQLHRILQVSHGVVLVGESGVGKTRAWRVLLQALARLESCDGVAHVLDPKVLSKEALYGTLDATTREWTDGLFTHILRRIVDNERREREQRHWIVFDGDLDPEWVETLNSVLDDNRQLTLPTGERLALPDNVRLLFEVDSVAHATRATITRCGMVWFPSDAVAMSMRYAQALAELRTRPVVDDMPVAETAAAQHVADGIVHAISPHMAADGLVDRVLAKAQAHTHCMTWSPVRALTSLVALLRRAMRQVLAYNAHHPDFPLSADDTAMFARRSLVLSLVWAAAGDASHEVRAVIADAVRQHADVHDVPDASLLDVHVEAAPNAPFQAWSARQVDVDARALSTSDAVVPTIDTVRHEDLLFAWLQDERPVVLCGPPGSGKTMVVLAALRRLPDVDVVTLNLSSQTTPRTLLRTLEAHAVYENTPAGRRLVPRVPGRRLALFCDEINLPAPDRYATQHVLALVRQWVEQRGFWWQRTWIALERIQIVGACNPPTDAGRTPLPARLLRHVPVVWVPYPSDTALLQIYGTLNRALLRRVPALVGYAEALAHGMLAFFRATQQHFTPDQYAHYVYSPRELTRWVRGMHTVMPEDASSLEELVRVWAHEAQRVFQDRLVTADDRAWSEAALDEAARTAFPGTDLTSALARPLLYSDWLTRDCRSVERAPLRRYAHARLHGFAEEALETELVLHDAVLDLALRCDRVLQQPGGHLLLIGVAGSGRTTVARFCAWLRGLSLYSVPTSSTYDEARFDDDLRALLRRVGVRGERVCWTLDESQVAVPARVEKLNTLLANAEVAGLFEGDEYASLLSQLRDTAQREGLVLDSDDELLALFRAHITTNLHVVLTMTPPRGDMAQRAAASPALLNRCTLVYCWT</sequence>
<dbReference type="EMBL" id="CP119920">
    <property type="protein sequence ID" value="WFD16690.1"/>
    <property type="molecule type" value="Genomic_DNA"/>
</dbReference>
<dbReference type="Proteomes" id="UP001217582">
    <property type="component" value="Chromosome 5"/>
</dbReference>
<dbReference type="FunFam" id="3.40.50.300:FF:000071">
    <property type="entry name" value="Cytoplasmic dynein heavy chain 1"/>
    <property type="match status" value="1"/>
</dbReference>
<evidence type="ECO:0000256" key="8">
    <source>
        <dbReference type="ARBA" id="ARBA00022840"/>
    </source>
</evidence>
<dbReference type="InterPro" id="IPR003593">
    <property type="entry name" value="AAA+_ATPase"/>
</dbReference>
<evidence type="ECO:0000256" key="11">
    <source>
        <dbReference type="ARBA" id="ARBA00023175"/>
    </source>
</evidence>
<keyword evidence="9" id="KW-0243">Dynein</keyword>
<dbReference type="GO" id="GO:0005858">
    <property type="term" value="C:axonemal dynein complex"/>
    <property type="evidence" value="ECO:0007669"/>
    <property type="project" value="TreeGrafter"/>
</dbReference>
<name>A0AAJ6CMU1_9BASI</name>
<dbReference type="InterPro" id="IPR041466">
    <property type="entry name" value="Dynein_AAA5_ext"/>
</dbReference>
<evidence type="ECO:0000256" key="13">
    <source>
        <dbReference type="ARBA" id="ARBA00033439"/>
    </source>
</evidence>
<evidence type="ECO:0000256" key="7">
    <source>
        <dbReference type="ARBA" id="ARBA00022741"/>
    </source>
</evidence>
<protein>
    <recommendedName>
        <fullName evidence="4">Dynein heavy chain, cytoplasmic</fullName>
    </recommendedName>
    <alternativeName>
        <fullName evidence="13">Dynein heavy chain, cytosolic</fullName>
    </alternativeName>
</protein>
<dbReference type="Pfam" id="PF17852">
    <property type="entry name" value="Dynein_AAA_lid"/>
    <property type="match status" value="1"/>
</dbReference>
<evidence type="ECO:0000256" key="12">
    <source>
        <dbReference type="ARBA" id="ARBA00023212"/>
    </source>
</evidence>
<organism evidence="15 16">
    <name type="scientific">Malassezia arunalokei</name>
    <dbReference type="NCBI Taxonomy" id="1514897"/>
    <lineage>
        <taxon>Eukaryota</taxon>
        <taxon>Fungi</taxon>
        <taxon>Dikarya</taxon>
        <taxon>Basidiomycota</taxon>
        <taxon>Ustilaginomycotina</taxon>
        <taxon>Malasseziomycetes</taxon>
        <taxon>Malasseziales</taxon>
        <taxon>Malasseziaceae</taxon>
        <taxon>Malassezia</taxon>
    </lineage>
</organism>
<dbReference type="GO" id="GO:0045505">
    <property type="term" value="F:dynein intermediate chain binding"/>
    <property type="evidence" value="ECO:0007669"/>
    <property type="project" value="InterPro"/>
</dbReference>
<dbReference type="CDD" id="cd00009">
    <property type="entry name" value="AAA"/>
    <property type="match status" value="1"/>
</dbReference>
<dbReference type="InterPro" id="IPR024317">
    <property type="entry name" value="Dynein_heavy_chain_D4_dom"/>
</dbReference>
<dbReference type="Pfam" id="PF08385">
    <property type="entry name" value="DHC_N1"/>
    <property type="match status" value="1"/>
</dbReference>
<dbReference type="InterPro" id="IPR013602">
    <property type="entry name" value="Dynein_heavy_linker"/>
</dbReference>
<evidence type="ECO:0000259" key="14">
    <source>
        <dbReference type="SMART" id="SM00382"/>
    </source>
</evidence>
<comment type="subunit">
    <text evidence="3">Consists of at least two heavy chains and a number of intermediate and light chains.</text>
</comment>
<dbReference type="SMART" id="SM00382">
    <property type="entry name" value="AAA"/>
    <property type="match status" value="3"/>
</dbReference>
<evidence type="ECO:0000256" key="3">
    <source>
        <dbReference type="ARBA" id="ARBA00011655"/>
    </source>
</evidence>
<keyword evidence="10" id="KW-0175">Coiled coil</keyword>
<keyword evidence="8" id="KW-0067">ATP-binding</keyword>
<dbReference type="Gene3D" id="3.20.180.20">
    <property type="entry name" value="Dynein heavy chain, N-terminal domain 2"/>
    <property type="match status" value="1"/>
</dbReference>
<keyword evidence="16" id="KW-1185">Reference proteome</keyword>
<dbReference type="Pfam" id="PF12774">
    <property type="entry name" value="AAA_6"/>
    <property type="match status" value="1"/>
</dbReference>
<keyword evidence="7" id="KW-0547">Nucleotide-binding</keyword>
<dbReference type="GO" id="GO:0005524">
    <property type="term" value="F:ATP binding"/>
    <property type="evidence" value="ECO:0007669"/>
    <property type="project" value="UniProtKB-KW"/>
</dbReference>
<evidence type="ECO:0000256" key="5">
    <source>
        <dbReference type="ARBA" id="ARBA00022490"/>
    </source>
</evidence>
<evidence type="ECO:0000256" key="10">
    <source>
        <dbReference type="ARBA" id="ARBA00023054"/>
    </source>
</evidence>
<evidence type="ECO:0000256" key="2">
    <source>
        <dbReference type="ARBA" id="ARBA00008887"/>
    </source>
</evidence>
<dbReference type="InterPro" id="IPR035699">
    <property type="entry name" value="AAA_6"/>
</dbReference>
<comment type="similarity">
    <text evidence="2">Belongs to the dynein heavy chain family.</text>
</comment>
<proteinExistence type="inferred from homology"/>
<dbReference type="FunFam" id="3.40.50.300:FF:002357">
    <property type="entry name" value="Glutathione S-transferase class-mu 26 kDa isozyme"/>
    <property type="match status" value="1"/>
</dbReference>
<dbReference type="InterPro" id="IPR027417">
    <property type="entry name" value="P-loop_NTPase"/>
</dbReference>
<gene>
    <name evidence="15" type="ORF">MARU1_002734</name>
</gene>
<evidence type="ECO:0000256" key="9">
    <source>
        <dbReference type="ARBA" id="ARBA00023017"/>
    </source>
</evidence>
<dbReference type="InterPro" id="IPR054354">
    <property type="entry name" value="DYNC2H1-like_lid"/>
</dbReference>
<dbReference type="Gene3D" id="1.20.58.1120">
    <property type="match status" value="1"/>
</dbReference>
<dbReference type="InterPro" id="IPR013594">
    <property type="entry name" value="Dynein_heavy_tail"/>
</dbReference>
<evidence type="ECO:0000313" key="16">
    <source>
        <dbReference type="Proteomes" id="UP001217582"/>
    </source>
</evidence>
<keyword evidence="5" id="KW-0963">Cytoplasm</keyword>
<dbReference type="Pfam" id="PF22597">
    <property type="entry name" value="DYN_lid"/>
    <property type="match status" value="1"/>
</dbReference>
<dbReference type="PANTHER" id="PTHR46532:SF4">
    <property type="entry name" value="AAA+ ATPASE DOMAIN-CONTAINING PROTEIN"/>
    <property type="match status" value="1"/>
</dbReference>
<dbReference type="Gene3D" id="1.20.140.100">
    <property type="entry name" value="Dynein heavy chain, N-terminal domain 2"/>
    <property type="match status" value="1"/>
</dbReference>
<dbReference type="InterPro" id="IPR042228">
    <property type="entry name" value="Dynein_linker_3"/>
</dbReference>
<keyword evidence="6" id="KW-0493">Microtubule</keyword>
<evidence type="ECO:0000313" key="15">
    <source>
        <dbReference type="EMBL" id="WFD16690.1"/>
    </source>
</evidence>